<dbReference type="PROSITE" id="PS00092">
    <property type="entry name" value="N6_MTASE"/>
    <property type="match status" value="1"/>
</dbReference>
<feature type="domain" description="Methyltransferase small" evidence="5">
    <location>
        <begin position="32"/>
        <end position="140"/>
    </location>
</feature>
<evidence type="ECO:0000256" key="3">
    <source>
        <dbReference type="ARBA" id="ARBA00022679"/>
    </source>
</evidence>
<dbReference type="RefSeq" id="WP_256552303.1">
    <property type="nucleotide sequence ID" value="NZ_CP101751.1"/>
</dbReference>
<comment type="similarity">
    <text evidence="1">Belongs to the eukaryotic/archaeal PrmC-related family.</text>
</comment>
<evidence type="ECO:0000256" key="2">
    <source>
        <dbReference type="ARBA" id="ARBA00022603"/>
    </source>
</evidence>
<dbReference type="InterPro" id="IPR029063">
    <property type="entry name" value="SAM-dependent_MTases_sf"/>
</dbReference>
<dbReference type="PANTHER" id="PTHR45875:SF1">
    <property type="entry name" value="METHYLTRANSFERASE N6AMT1"/>
    <property type="match status" value="1"/>
</dbReference>
<reference evidence="6" key="1">
    <citation type="submission" date="2022-07" db="EMBL/GenBank/DDBJ databases">
        <title>Isolation, identification, and degradation of a PFOSA degrading strain from sewage treatment plant.</title>
        <authorList>
            <person name="Zhang L."/>
            <person name="Huo Y."/>
        </authorList>
    </citation>
    <scope>NUCLEOTIDE SEQUENCE</scope>
    <source>
        <strain evidence="6">C1</strain>
    </source>
</reference>
<keyword evidence="7" id="KW-1185">Reference proteome</keyword>
<dbReference type="CDD" id="cd02440">
    <property type="entry name" value="AdoMet_MTases"/>
    <property type="match status" value="1"/>
</dbReference>
<dbReference type="Proteomes" id="UP001059844">
    <property type="component" value="Chromosome"/>
</dbReference>
<protein>
    <submittedName>
        <fullName evidence="6">Methyltransferase</fullName>
    </submittedName>
</protein>
<keyword evidence="3" id="KW-0808">Transferase</keyword>
<dbReference type="PANTHER" id="PTHR45875">
    <property type="entry name" value="METHYLTRANSFERASE N6AMT1"/>
    <property type="match status" value="1"/>
</dbReference>
<dbReference type="Pfam" id="PF05175">
    <property type="entry name" value="MTS"/>
    <property type="match status" value="1"/>
</dbReference>
<evidence type="ECO:0000259" key="5">
    <source>
        <dbReference type="Pfam" id="PF05175"/>
    </source>
</evidence>
<evidence type="ECO:0000256" key="1">
    <source>
        <dbReference type="ARBA" id="ARBA00006149"/>
    </source>
</evidence>
<keyword evidence="4" id="KW-0949">S-adenosyl-L-methionine</keyword>
<name>A0ABY5IWY5_9FLAO</name>
<sequence length="220" mass="25249">MRKLIQRIISPLLKKGSALYLSKPRKYRYKNISVRVEPGVFPPFITISTKLLLQFIEPLPLQNKSFLELGCGCGIISILAAQKEAQVIASDINETALEALQQNAVANHVSLSIVYSDLFSEFKNRTFDYIIINPPYYPKNPQNTAEKAWFCGENFDYFERLFHQLPEYLSAINKTYMILSEDCDLTSIRAIATRNDLKMTSIHSERVFGEQNTIFIIEKK</sequence>
<dbReference type="Gene3D" id="3.40.50.150">
    <property type="entry name" value="Vaccinia Virus protein VP39"/>
    <property type="match status" value="1"/>
</dbReference>
<evidence type="ECO:0000256" key="4">
    <source>
        <dbReference type="ARBA" id="ARBA00022691"/>
    </source>
</evidence>
<accession>A0ABY5IWY5</accession>
<dbReference type="InterPro" id="IPR002052">
    <property type="entry name" value="DNA_methylase_N6_adenine_CS"/>
</dbReference>
<evidence type="ECO:0000313" key="7">
    <source>
        <dbReference type="Proteomes" id="UP001059844"/>
    </source>
</evidence>
<dbReference type="GO" id="GO:0008168">
    <property type="term" value="F:methyltransferase activity"/>
    <property type="evidence" value="ECO:0007669"/>
    <property type="project" value="UniProtKB-KW"/>
</dbReference>
<dbReference type="SUPFAM" id="SSF53335">
    <property type="entry name" value="S-adenosyl-L-methionine-dependent methyltransferases"/>
    <property type="match status" value="1"/>
</dbReference>
<dbReference type="EMBL" id="CP101751">
    <property type="protein sequence ID" value="UUC46642.1"/>
    <property type="molecule type" value="Genomic_DNA"/>
</dbReference>
<dbReference type="InterPro" id="IPR007848">
    <property type="entry name" value="Small_mtfrase_dom"/>
</dbReference>
<gene>
    <name evidence="6" type="ORF">NOX80_05445</name>
</gene>
<organism evidence="6 7">
    <name type="scientific">Flavobacterium cerinum</name>
    <dbReference type="NCBI Taxonomy" id="2502784"/>
    <lineage>
        <taxon>Bacteria</taxon>
        <taxon>Pseudomonadati</taxon>
        <taxon>Bacteroidota</taxon>
        <taxon>Flavobacteriia</taxon>
        <taxon>Flavobacteriales</taxon>
        <taxon>Flavobacteriaceae</taxon>
        <taxon>Flavobacterium</taxon>
    </lineage>
</organism>
<dbReference type="InterPro" id="IPR052190">
    <property type="entry name" value="Euk-Arch_PrmC-MTase"/>
</dbReference>
<keyword evidence="2 6" id="KW-0489">Methyltransferase</keyword>
<proteinExistence type="inferred from homology"/>
<dbReference type="GO" id="GO:0032259">
    <property type="term" value="P:methylation"/>
    <property type="evidence" value="ECO:0007669"/>
    <property type="project" value="UniProtKB-KW"/>
</dbReference>
<evidence type="ECO:0000313" key="6">
    <source>
        <dbReference type="EMBL" id="UUC46642.1"/>
    </source>
</evidence>